<keyword evidence="7" id="KW-0449">Lipoprotein</keyword>
<evidence type="ECO:0000256" key="6">
    <source>
        <dbReference type="ARBA" id="ARBA00023139"/>
    </source>
</evidence>
<comment type="caution">
    <text evidence="10">The sequence shown here is derived from an EMBL/GenBank/DDBJ whole genome shotgun (WGS) entry which is preliminary data.</text>
</comment>
<proteinExistence type="inferred from homology"/>
<dbReference type="OrthoDB" id="9816067at2"/>
<dbReference type="InterPro" id="IPR008844">
    <property type="entry name" value="Spore_GerAC-like"/>
</dbReference>
<dbReference type="InterPro" id="IPR057336">
    <property type="entry name" value="GerAC_N"/>
</dbReference>
<organism evidence="10 11">
    <name type="scientific">Heliomicrobium undosum</name>
    <dbReference type="NCBI Taxonomy" id="121734"/>
    <lineage>
        <taxon>Bacteria</taxon>
        <taxon>Bacillati</taxon>
        <taxon>Bacillota</taxon>
        <taxon>Clostridia</taxon>
        <taxon>Eubacteriales</taxon>
        <taxon>Heliobacteriaceae</taxon>
        <taxon>Heliomicrobium</taxon>
    </lineage>
</organism>
<name>A0A845KXI2_9FIRM</name>
<evidence type="ECO:0000256" key="2">
    <source>
        <dbReference type="ARBA" id="ARBA00007886"/>
    </source>
</evidence>
<dbReference type="RefSeq" id="WP_161253448.1">
    <property type="nucleotide sequence ID" value="NZ_WXEY01000001.1"/>
</dbReference>
<evidence type="ECO:0000256" key="5">
    <source>
        <dbReference type="ARBA" id="ARBA00023136"/>
    </source>
</evidence>
<dbReference type="AlphaFoldDB" id="A0A845KXI2"/>
<feature type="domain" description="Spore germination GerAC-like C-terminal" evidence="8">
    <location>
        <begin position="257"/>
        <end position="421"/>
    </location>
</feature>
<evidence type="ECO:0000256" key="7">
    <source>
        <dbReference type="ARBA" id="ARBA00023288"/>
    </source>
</evidence>
<evidence type="ECO:0000256" key="4">
    <source>
        <dbReference type="ARBA" id="ARBA00022729"/>
    </source>
</evidence>
<comment type="similarity">
    <text evidence="2">Belongs to the GerABKC lipoprotein family.</text>
</comment>
<dbReference type="PANTHER" id="PTHR35789">
    <property type="entry name" value="SPORE GERMINATION PROTEIN B3"/>
    <property type="match status" value="1"/>
</dbReference>
<dbReference type="Gene3D" id="3.30.300.210">
    <property type="entry name" value="Nutrient germinant receptor protein C, domain 3"/>
    <property type="match status" value="1"/>
</dbReference>
<dbReference type="PANTHER" id="PTHR35789:SF1">
    <property type="entry name" value="SPORE GERMINATION PROTEIN B3"/>
    <property type="match status" value="1"/>
</dbReference>
<keyword evidence="5" id="KW-0472">Membrane</keyword>
<evidence type="ECO:0000259" key="9">
    <source>
        <dbReference type="Pfam" id="PF25198"/>
    </source>
</evidence>
<reference evidence="10 11" key="1">
    <citation type="submission" date="2020-01" db="EMBL/GenBank/DDBJ databases">
        <title>Whole-genome sequence of Heliobacterium undosum DSM 13378.</title>
        <authorList>
            <person name="Kyndt J.A."/>
            <person name="Meyer T.E."/>
        </authorList>
    </citation>
    <scope>NUCLEOTIDE SEQUENCE [LARGE SCALE GENOMIC DNA]</scope>
    <source>
        <strain evidence="10 11">DSM 13378</strain>
    </source>
</reference>
<keyword evidence="11" id="KW-1185">Reference proteome</keyword>
<feature type="domain" description="Spore germination protein N-terminal" evidence="9">
    <location>
        <begin position="26"/>
        <end position="205"/>
    </location>
</feature>
<keyword evidence="6" id="KW-0564">Palmitate</keyword>
<dbReference type="InterPro" id="IPR038501">
    <property type="entry name" value="Spore_GerAC_C_sf"/>
</dbReference>
<protein>
    <submittedName>
        <fullName evidence="10">Ger(X)C family spore germination protein</fullName>
    </submittedName>
</protein>
<gene>
    <name evidence="10" type="ORF">GTO91_00980</name>
</gene>
<dbReference type="Pfam" id="PF25198">
    <property type="entry name" value="Spore_GerAC_N"/>
    <property type="match status" value="1"/>
</dbReference>
<evidence type="ECO:0000256" key="3">
    <source>
        <dbReference type="ARBA" id="ARBA00022544"/>
    </source>
</evidence>
<accession>A0A845KXI2</accession>
<evidence type="ECO:0000313" key="11">
    <source>
        <dbReference type="Proteomes" id="UP000463470"/>
    </source>
</evidence>
<dbReference type="GO" id="GO:0016020">
    <property type="term" value="C:membrane"/>
    <property type="evidence" value="ECO:0007669"/>
    <property type="project" value="UniProtKB-SubCell"/>
</dbReference>
<sequence length="436" mass="49423">MKSWLRKLGWTATLCVMLALQTGCWDRNELETLAFVLTMGVDRSVDNQLDVIMRIGVPGNIGAEAGKGQGESIGETSKPITITARSISEAISLAEATVERRIDFRHLRVIIFGEELAKEGILPYLDVVERFRQFRRTVFVWVAKDGPARDVFLTAAPVLEKSVSRYVDGIARGVIRFGYSRMPTLHDFLSEVENKQSDAVLPIVGINPTVASEKKDGQVKAMPTEKYHGLMEENEEPGGKTLEPLHRSGGNSSEFLGVAVMQEGKLIDKWSGWEARVYGLLRDTYRSGIWVFESPGRPGTFAVQIRRAKEPGIDVTWEGEKPHLDIRLFLEGELMSVPSLDQFVSPERISLFEDQTVKIITKEIDTLIKKAQKEKADPFYIARFIQMRTLTMQEFDQLDWKNRFSNATYEIHIEFEIRRPGLRIQPFAETQDKGNR</sequence>
<dbReference type="InterPro" id="IPR046953">
    <property type="entry name" value="Spore_GerAC-like_C"/>
</dbReference>
<dbReference type="Proteomes" id="UP000463470">
    <property type="component" value="Unassembled WGS sequence"/>
</dbReference>
<dbReference type="EMBL" id="WXEY01000001">
    <property type="protein sequence ID" value="MZP28297.1"/>
    <property type="molecule type" value="Genomic_DNA"/>
</dbReference>
<dbReference type="Pfam" id="PF05504">
    <property type="entry name" value="Spore_GerAC"/>
    <property type="match status" value="1"/>
</dbReference>
<evidence type="ECO:0000256" key="1">
    <source>
        <dbReference type="ARBA" id="ARBA00004635"/>
    </source>
</evidence>
<keyword evidence="4" id="KW-0732">Signal</keyword>
<comment type="subcellular location">
    <subcellularLocation>
        <location evidence="1">Membrane</location>
        <topology evidence="1">Lipid-anchor</topology>
    </subcellularLocation>
</comment>
<evidence type="ECO:0000313" key="10">
    <source>
        <dbReference type="EMBL" id="MZP28297.1"/>
    </source>
</evidence>
<evidence type="ECO:0000259" key="8">
    <source>
        <dbReference type="Pfam" id="PF05504"/>
    </source>
</evidence>
<dbReference type="NCBIfam" id="TIGR02887">
    <property type="entry name" value="spore_ger_x_C"/>
    <property type="match status" value="1"/>
</dbReference>
<dbReference type="GO" id="GO:0009847">
    <property type="term" value="P:spore germination"/>
    <property type="evidence" value="ECO:0007669"/>
    <property type="project" value="InterPro"/>
</dbReference>
<keyword evidence="3" id="KW-0309">Germination</keyword>